<gene>
    <name evidence="3" type="ORF">MNEG_2868</name>
</gene>
<dbReference type="OrthoDB" id="549999at2759"/>
<dbReference type="Gene3D" id="2.160.20.10">
    <property type="entry name" value="Single-stranded right-handed beta-helix, Pectin lyase-like"/>
    <property type="match status" value="1"/>
</dbReference>
<evidence type="ECO:0000256" key="2">
    <source>
        <dbReference type="SAM" id="Phobius"/>
    </source>
</evidence>
<feature type="transmembrane region" description="Helical" evidence="2">
    <location>
        <begin position="1828"/>
        <end position="1848"/>
    </location>
</feature>
<name>A0A0D2LEJ4_9CHLO</name>
<feature type="transmembrane region" description="Helical" evidence="2">
    <location>
        <begin position="1854"/>
        <end position="1873"/>
    </location>
</feature>
<organism evidence="3 4">
    <name type="scientific">Monoraphidium neglectum</name>
    <dbReference type="NCBI Taxonomy" id="145388"/>
    <lineage>
        <taxon>Eukaryota</taxon>
        <taxon>Viridiplantae</taxon>
        <taxon>Chlorophyta</taxon>
        <taxon>core chlorophytes</taxon>
        <taxon>Chlorophyceae</taxon>
        <taxon>CS clade</taxon>
        <taxon>Sphaeropleales</taxon>
        <taxon>Selenastraceae</taxon>
        <taxon>Monoraphidium</taxon>
    </lineage>
</organism>
<dbReference type="GeneID" id="25735746"/>
<feature type="transmembrane region" description="Helical" evidence="2">
    <location>
        <begin position="1885"/>
        <end position="1906"/>
    </location>
</feature>
<keyword evidence="4" id="KW-1185">Reference proteome</keyword>
<evidence type="ECO:0008006" key="5">
    <source>
        <dbReference type="Google" id="ProtNLM"/>
    </source>
</evidence>
<accession>A0A0D2LEJ4</accession>
<feature type="transmembrane region" description="Helical" evidence="2">
    <location>
        <begin position="1777"/>
        <end position="1802"/>
    </location>
</feature>
<evidence type="ECO:0000313" key="3">
    <source>
        <dbReference type="EMBL" id="KIZ05089.1"/>
    </source>
</evidence>
<dbReference type="Proteomes" id="UP000054498">
    <property type="component" value="Unassembled WGS sequence"/>
</dbReference>
<feature type="region of interest" description="Disordered" evidence="1">
    <location>
        <begin position="1993"/>
        <end position="2047"/>
    </location>
</feature>
<reference evidence="3 4" key="1">
    <citation type="journal article" date="2013" name="BMC Genomics">
        <title>Reconstruction of the lipid metabolism for the microalga Monoraphidium neglectum from its genome sequence reveals characteristics suitable for biofuel production.</title>
        <authorList>
            <person name="Bogen C."/>
            <person name="Al-Dilaimi A."/>
            <person name="Albersmeier A."/>
            <person name="Wichmann J."/>
            <person name="Grundmann M."/>
            <person name="Rupp O."/>
            <person name="Lauersen K.J."/>
            <person name="Blifernez-Klassen O."/>
            <person name="Kalinowski J."/>
            <person name="Goesmann A."/>
            <person name="Mussgnug J.H."/>
            <person name="Kruse O."/>
        </authorList>
    </citation>
    <scope>NUCLEOTIDE SEQUENCE [LARGE SCALE GENOMIC DNA]</scope>
    <source>
        <strain evidence="3 4">SAG 48.87</strain>
    </source>
</reference>
<feature type="compositionally biased region" description="Low complexity" evidence="1">
    <location>
        <begin position="1388"/>
        <end position="1398"/>
    </location>
</feature>
<feature type="compositionally biased region" description="Gly residues" evidence="1">
    <location>
        <begin position="1998"/>
        <end position="2017"/>
    </location>
</feature>
<dbReference type="InterPro" id="IPR011050">
    <property type="entry name" value="Pectin_lyase_fold/virulence"/>
</dbReference>
<keyword evidence="2" id="KW-0472">Membrane</keyword>
<dbReference type="PANTHER" id="PTHR11319:SF35">
    <property type="entry name" value="OUTER MEMBRANE PROTEIN PMPC-RELATED"/>
    <property type="match status" value="1"/>
</dbReference>
<dbReference type="PANTHER" id="PTHR11319">
    <property type="entry name" value="G PROTEIN-COUPLED RECEPTOR-RELATED"/>
    <property type="match status" value="1"/>
</dbReference>
<keyword evidence="2" id="KW-1133">Transmembrane helix</keyword>
<dbReference type="CDD" id="cd00538">
    <property type="entry name" value="PA"/>
    <property type="match status" value="1"/>
</dbReference>
<feature type="transmembrane region" description="Helical" evidence="2">
    <location>
        <begin position="1689"/>
        <end position="1711"/>
    </location>
</feature>
<protein>
    <recommendedName>
        <fullName evidence="5">EF-hand domain-containing protein</fullName>
    </recommendedName>
</protein>
<dbReference type="InterPro" id="IPR046450">
    <property type="entry name" value="PA_dom_sf"/>
</dbReference>
<proteinExistence type="predicted"/>
<evidence type="ECO:0000313" key="4">
    <source>
        <dbReference type="Proteomes" id="UP000054498"/>
    </source>
</evidence>
<feature type="region of interest" description="Disordered" evidence="1">
    <location>
        <begin position="1377"/>
        <end position="1421"/>
    </location>
</feature>
<sequence>MQVRNAQKGGAVAAIIYNDGPEDALPSMELPPDSEEPEIPSAIISIRAANEIFELMKAHPGGGVKARMRGRRATVFVPGAPSWPPPGRLVVLSGTSDQIRSKWDATIASMSPGDVLQISPQGGALEVPRAQPLVVPIAITLTGAPPPADGGEGAAGPPGAPRGAAVIKCGPETEEALHIKAPGAALQDFLVTGCDGGAAVVLKRAAPGPGMTGGAVYPIAHPVRVRRVTFADSRTTALQMEAGTGATITRCSFLRNGDYRGELDISYPALLGYEGTNLAINSSYFAGNRNTSLHFQGELLEVKGCRFEHNLHSAIEVDFLQPPVALYNLYKGNPTPPPLFGTACIAGSSFRNNSAPDHAGGAVYVRKSGVVSIDRCNFTENFAAMGGAVFVEEGAWLARLTGSRLVGNEARAYGGGAFVYASGCQKLRDELGAEDVSDDCFIVFDGLTAINNTAADGGALYLEPSPDMRANFTAGEFTGNSAHGQAPADAADVWLRVMQDRDRRSCVEDRGRTPAGWGGAVYLGLSGYGSSFFEDVQFSGNRAARGGGAAHVCSLSPSAGAWAALGLKRAELDGNWAGEEDGSVPAGTQGGALHVAGNHLETALDRSNFTSNRAARGGAVSWSVNRGAFGLASLEFMDKLRRGKDDESDAGLNGWPLLRWPAVYRGRAGYSPAPRSRFERNAAERGDGGALALAGTGSAFLLLGATLADNNAALGGGAVSCFSDGGELLMVASMINNTAAAVGGGGLLAGGAGLNATLTKTRVTGNRAAAAAGAAAGGGFCCRGCASVRLEGAAFIRNVGAAFGGGAAVLRATGGAVVEGCEFRQNLAATSGAAPAGRRRAALRRRGTRLLLQAAPAAALGGFGDAAGSGAALVSLGDVVVDPANVTGDDMLYPGGGGLYASAAGSVVLRGSSVVDNEGANGGGVIVRTDMCNQTAAALMSGNGTPQCFVLGGGNAITRNNATEGIGGGLLVTNASLAFTACSSDASPLGAAALVPLGDCLAKSASPAAGGAKGGASAASLGLPYNNVAEDEDTDDLGSIVAKLVVSCVEPAAASAGPAKVVVEDWQGSRIASGSDANLVLQAHVFNGIKWLSDIVTVGNFSIARRGVAEFPSLQVMAPPGNYQLRFAPLALQHHSLAPASLPLRVRGCGVGEANLTALAGAAGAGAEGVLAPCQRCRPGTVSLDPLGAGGCNLCENSAHANCTGSVMLPNDGWWHSHPRSPLVQRCLVSAACEHKGKLPAMAAWAVAHAGRTITELEPIYKQYVDMQCAPGYTGVLCGECSAGYGRRGQFCSPCSGGHFDRFAYFMALSWMFLLMSLSAVFHLKQASGAQPPVPRVSQKRKEHLQDQASAFFNEGLAPAPGFAPRALNGHAASVLHETEEGPEDQLGPFAAPGASLASGGGSRGAPSHLSGPEGSRNVPVFASPEVSRNLAHLDSRNSQGFGRGLGQGALSGDLGPFAGTPSVTLDAASPFENQPSAFAAQAGRSGGGGSYGGYGDGDVDADGGARAAGSRVMRRQRSSLKRIWSIDTVDGQRAAAALLQQPSVGAASSGHRGTLTGTGTAASDAAASVPVPRRSQTWLSNIFKLLITHLQLLGLLRGIQMDWPGGLDKALSYVDQTQAFSTWVVVDCLFGGNQPGNPAGLRPSIIRILVLLMLPIGATALGVLFWLGVGCIHWLFRRHGGPRAVRRPVAWSYYQPRIVMTIGMVLFYFYPQVSDAVVSILVSCTPADEPSNVPRGFLPIAGQSSPGGSVLTALKAVGSYWNLDTHYQCFEGPMKWMLAMGIVWLVLFCAGFPVTMALILWANKSKLEEELIELKYGFFFDSYRAKYFFWESIMLLEKLALSLVLTGTARYGAPPQVLGAQCVMFLFLMVQIRCRPYACRMLDTLQLASLYALMGTSFVMMAPALNEVMAATLGASDLTTSAVTGAALGVAGILNISVVVAFGYAMYVEGRRMLLIALDKDGDGRITWEESKTWLWAHLPPLARRALPRRLRPAAAGGPGGPGGDGGRGGAGGGQGEKAAATVVPPFGPPQEFVDGPPTLNGRVMD</sequence>
<keyword evidence="2" id="KW-0812">Transmembrane</keyword>
<feature type="transmembrane region" description="Helical" evidence="2">
    <location>
        <begin position="1926"/>
        <end position="1948"/>
    </location>
</feature>
<dbReference type="Gene3D" id="3.50.30.30">
    <property type="match status" value="1"/>
</dbReference>
<dbReference type="SUPFAM" id="SSF51126">
    <property type="entry name" value="Pectin lyase-like"/>
    <property type="match status" value="2"/>
</dbReference>
<dbReference type="EMBL" id="KK100559">
    <property type="protein sequence ID" value="KIZ05089.1"/>
    <property type="molecule type" value="Genomic_DNA"/>
</dbReference>
<dbReference type="InterPro" id="IPR012334">
    <property type="entry name" value="Pectin_lyas_fold"/>
</dbReference>
<dbReference type="SUPFAM" id="SSF52025">
    <property type="entry name" value="PA domain"/>
    <property type="match status" value="1"/>
</dbReference>
<dbReference type="RefSeq" id="XP_013904108.1">
    <property type="nucleotide sequence ID" value="XM_014048654.1"/>
</dbReference>
<feature type="transmembrane region" description="Helical" evidence="2">
    <location>
        <begin position="1646"/>
        <end position="1677"/>
    </location>
</feature>
<dbReference type="KEGG" id="mng:MNEG_2868"/>
<evidence type="ECO:0000256" key="1">
    <source>
        <dbReference type="SAM" id="MobiDB-lite"/>
    </source>
</evidence>